<gene>
    <name evidence="2" type="ORF">BDA99DRAFT_277841</name>
</gene>
<name>A0AAD5PI21_9FUNG</name>
<evidence type="ECO:0008006" key="4">
    <source>
        <dbReference type="Google" id="ProtNLM"/>
    </source>
</evidence>
<organism evidence="2 3">
    <name type="scientific">Phascolomyces articulosus</name>
    <dbReference type="NCBI Taxonomy" id="60185"/>
    <lineage>
        <taxon>Eukaryota</taxon>
        <taxon>Fungi</taxon>
        <taxon>Fungi incertae sedis</taxon>
        <taxon>Mucoromycota</taxon>
        <taxon>Mucoromycotina</taxon>
        <taxon>Mucoromycetes</taxon>
        <taxon>Mucorales</taxon>
        <taxon>Lichtheimiaceae</taxon>
        <taxon>Phascolomyces</taxon>
    </lineage>
</organism>
<keyword evidence="1" id="KW-0472">Membrane</keyword>
<comment type="caution">
    <text evidence="2">The sequence shown here is derived from an EMBL/GenBank/DDBJ whole genome shotgun (WGS) entry which is preliminary data.</text>
</comment>
<accession>A0AAD5PI21</accession>
<reference evidence="2" key="2">
    <citation type="submission" date="2023-02" db="EMBL/GenBank/DDBJ databases">
        <authorList>
            <consortium name="DOE Joint Genome Institute"/>
            <person name="Mondo S.J."/>
            <person name="Chang Y."/>
            <person name="Wang Y."/>
            <person name="Ahrendt S."/>
            <person name="Andreopoulos W."/>
            <person name="Barry K."/>
            <person name="Beard J."/>
            <person name="Benny G.L."/>
            <person name="Blankenship S."/>
            <person name="Bonito G."/>
            <person name="Cuomo C."/>
            <person name="Desiro A."/>
            <person name="Gervers K.A."/>
            <person name="Hundley H."/>
            <person name="Kuo A."/>
            <person name="LaButti K."/>
            <person name="Lang B.F."/>
            <person name="Lipzen A."/>
            <person name="O'Donnell K."/>
            <person name="Pangilinan J."/>
            <person name="Reynolds N."/>
            <person name="Sandor L."/>
            <person name="Smith M.W."/>
            <person name="Tsang A."/>
            <person name="Grigoriev I.V."/>
            <person name="Stajich J.E."/>
            <person name="Spatafora J.W."/>
        </authorList>
    </citation>
    <scope>NUCLEOTIDE SEQUENCE</scope>
    <source>
        <strain evidence="2">RSA 2281</strain>
    </source>
</reference>
<dbReference type="EMBL" id="JAIXMP010000005">
    <property type="protein sequence ID" value="KAI9272867.1"/>
    <property type="molecule type" value="Genomic_DNA"/>
</dbReference>
<proteinExistence type="predicted"/>
<reference evidence="2" key="1">
    <citation type="journal article" date="2022" name="IScience">
        <title>Evolution of zygomycete secretomes and the origins of terrestrial fungal ecologies.</title>
        <authorList>
            <person name="Chang Y."/>
            <person name="Wang Y."/>
            <person name="Mondo S."/>
            <person name="Ahrendt S."/>
            <person name="Andreopoulos W."/>
            <person name="Barry K."/>
            <person name="Beard J."/>
            <person name="Benny G.L."/>
            <person name="Blankenship S."/>
            <person name="Bonito G."/>
            <person name="Cuomo C."/>
            <person name="Desiro A."/>
            <person name="Gervers K.A."/>
            <person name="Hundley H."/>
            <person name="Kuo A."/>
            <person name="LaButti K."/>
            <person name="Lang B.F."/>
            <person name="Lipzen A."/>
            <person name="O'Donnell K."/>
            <person name="Pangilinan J."/>
            <person name="Reynolds N."/>
            <person name="Sandor L."/>
            <person name="Smith M.E."/>
            <person name="Tsang A."/>
            <person name="Grigoriev I.V."/>
            <person name="Stajich J.E."/>
            <person name="Spatafora J.W."/>
        </authorList>
    </citation>
    <scope>NUCLEOTIDE SEQUENCE</scope>
    <source>
        <strain evidence="2">RSA 2281</strain>
    </source>
</reference>
<sequence>MINDVVVSRLLLVVVIMHVEAWLEVWFLWYSCSYFVAVAVAVDVGMVVMFVVDDDSCYYFEDDWIDVLDYRVIMPIWKSLHDHSDVVYCHSLNDAIIFKGELLVGLL</sequence>
<protein>
    <recommendedName>
        <fullName evidence="4">Transmembrane protein</fullName>
    </recommendedName>
</protein>
<keyword evidence="1" id="KW-0812">Transmembrane</keyword>
<dbReference type="Proteomes" id="UP001209540">
    <property type="component" value="Unassembled WGS sequence"/>
</dbReference>
<dbReference type="AlphaFoldDB" id="A0AAD5PI21"/>
<evidence type="ECO:0000313" key="3">
    <source>
        <dbReference type="Proteomes" id="UP001209540"/>
    </source>
</evidence>
<keyword evidence="3" id="KW-1185">Reference proteome</keyword>
<feature type="transmembrane region" description="Helical" evidence="1">
    <location>
        <begin position="34"/>
        <end position="52"/>
    </location>
</feature>
<feature type="transmembrane region" description="Helical" evidence="1">
    <location>
        <begin position="7"/>
        <end position="28"/>
    </location>
</feature>
<keyword evidence="1" id="KW-1133">Transmembrane helix</keyword>
<evidence type="ECO:0000313" key="2">
    <source>
        <dbReference type="EMBL" id="KAI9272867.1"/>
    </source>
</evidence>
<evidence type="ECO:0000256" key="1">
    <source>
        <dbReference type="SAM" id="Phobius"/>
    </source>
</evidence>